<reference evidence="1" key="1">
    <citation type="submission" date="2020-08" db="EMBL/GenBank/DDBJ databases">
        <title>Multicomponent nature underlies the extraordinary mechanical properties of spider dragline silk.</title>
        <authorList>
            <person name="Kono N."/>
            <person name="Nakamura H."/>
            <person name="Mori M."/>
            <person name="Yoshida Y."/>
            <person name="Ohtoshi R."/>
            <person name="Malay A.D."/>
            <person name="Moran D.A.P."/>
            <person name="Tomita M."/>
            <person name="Numata K."/>
            <person name="Arakawa K."/>
        </authorList>
    </citation>
    <scope>NUCLEOTIDE SEQUENCE</scope>
</reference>
<protein>
    <submittedName>
        <fullName evidence="1">Uncharacterized protein</fullName>
    </submittedName>
</protein>
<dbReference type="AlphaFoldDB" id="A0A8X6P074"/>
<comment type="caution">
    <text evidence="1">The sequence shown here is derived from an EMBL/GenBank/DDBJ whole genome shotgun (WGS) entry which is preliminary data.</text>
</comment>
<evidence type="ECO:0000313" key="2">
    <source>
        <dbReference type="Proteomes" id="UP000887013"/>
    </source>
</evidence>
<name>A0A8X6P074_NEPPI</name>
<gene>
    <name evidence="1" type="ORF">NPIL_650021</name>
</gene>
<sequence length="129" mass="14670">MKGNIKGQITKLSNWKETNDSADIAAHLIVLEKLQKKFDDLKTSTLNLQRMKKLIKLKLDSDNKIYRFNHSLIVHVKEVSPYSGSSNHRVIKLVQENLLNANLLSTADDVIPQHLSKPLISMKQNRKAA</sequence>
<proteinExistence type="predicted"/>
<keyword evidence="2" id="KW-1185">Reference proteome</keyword>
<dbReference type="Proteomes" id="UP000887013">
    <property type="component" value="Unassembled WGS sequence"/>
</dbReference>
<organism evidence="1 2">
    <name type="scientific">Nephila pilipes</name>
    <name type="common">Giant wood spider</name>
    <name type="synonym">Nephila maculata</name>
    <dbReference type="NCBI Taxonomy" id="299642"/>
    <lineage>
        <taxon>Eukaryota</taxon>
        <taxon>Metazoa</taxon>
        <taxon>Ecdysozoa</taxon>
        <taxon>Arthropoda</taxon>
        <taxon>Chelicerata</taxon>
        <taxon>Arachnida</taxon>
        <taxon>Araneae</taxon>
        <taxon>Araneomorphae</taxon>
        <taxon>Entelegynae</taxon>
        <taxon>Araneoidea</taxon>
        <taxon>Nephilidae</taxon>
        <taxon>Nephila</taxon>
    </lineage>
</organism>
<evidence type="ECO:0000313" key="1">
    <source>
        <dbReference type="EMBL" id="GFT44974.1"/>
    </source>
</evidence>
<accession>A0A8X6P074</accession>
<dbReference type="EMBL" id="BMAW01064393">
    <property type="protein sequence ID" value="GFT44974.1"/>
    <property type="molecule type" value="Genomic_DNA"/>
</dbReference>